<dbReference type="GO" id="GO:0016787">
    <property type="term" value="F:hydrolase activity"/>
    <property type="evidence" value="ECO:0007669"/>
    <property type="project" value="UniProtKB-KW"/>
</dbReference>
<sequence>MLESSGSSYQILDKDSPIVDEITEIEENIWCPRLGLKGKIDVTVRARLPFKSSVTLDMPSLSTDEQSKHDQCALVPIELKTGKPSYSLEHLGQVTIYLFLFIIYL</sequence>
<reference evidence="12" key="1">
    <citation type="submission" date="2018-11" db="EMBL/GenBank/DDBJ databases">
        <authorList>
            <consortium name="Pathogen Informatics"/>
        </authorList>
    </citation>
    <scope>NUCLEOTIDE SEQUENCE</scope>
</reference>
<evidence type="ECO:0000256" key="7">
    <source>
        <dbReference type="ARBA" id="ARBA00022806"/>
    </source>
</evidence>
<keyword evidence="6" id="KW-0378">Hydrolase</keyword>
<dbReference type="GO" id="GO:0004518">
    <property type="term" value="F:nuclease activity"/>
    <property type="evidence" value="ECO:0007669"/>
    <property type="project" value="UniProtKB-KW"/>
</dbReference>
<keyword evidence="3" id="KW-0540">Nuclease</keyword>
<evidence type="ECO:0000256" key="5">
    <source>
        <dbReference type="ARBA" id="ARBA00022741"/>
    </source>
</evidence>
<comment type="cofactor">
    <cofactor evidence="1">
        <name>[4Fe-4S] cluster</name>
        <dbReference type="ChEBI" id="CHEBI:49883"/>
    </cofactor>
</comment>
<dbReference type="Gene3D" id="3.90.320.10">
    <property type="match status" value="1"/>
</dbReference>
<evidence type="ECO:0000256" key="1">
    <source>
        <dbReference type="ARBA" id="ARBA00001966"/>
    </source>
</evidence>
<dbReference type="Proteomes" id="UP000784294">
    <property type="component" value="Unassembled WGS sequence"/>
</dbReference>
<comment type="caution">
    <text evidence="12">The sequence shown here is derived from an EMBL/GenBank/DDBJ whole genome shotgun (WGS) entry which is preliminary data.</text>
</comment>
<dbReference type="GO" id="GO:0046872">
    <property type="term" value="F:metal ion binding"/>
    <property type="evidence" value="ECO:0007669"/>
    <property type="project" value="UniProtKB-KW"/>
</dbReference>
<keyword evidence="7" id="KW-0347">Helicase</keyword>
<keyword evidence="13" id="KW-1185">Reference proteome</keyword>
<dbReference type="InterPro" id="IPR011604">
    <property type="entry name" value="PDDEXK-like_dom_sf"/>
</dbReference>
<evidence type="ECO:0000256" key="10">
    <source>
        <dbReference type="ARBA" id="ARBA00023014"/>
    </source>
</evidence>
<dbReference type="InterPro" id="IPR051827">
    <property type="entry name" value="Cas4_exonuclease"/>
</dbReference>
<dbReference type="GO" id="GO:0005524">
    <property type="term" value="F:ATP binding"/>
    <property type="evidence" value="ECO:0007669"/>
    <property type="project" value="UniProtKB-KW"/>
</dbReference>
<accession>A0A3S5A3L6</accession>
<dbReference type="PANTHER" id="PTHR36531:SF6">
    <property type="entry name" value="DNA REPLICATION ATP-DEPENDENT HELICASE_NUCLEASE DNA2"/>
    <property type="match status" value="1"/>
</dbReference>
<comment type="similarity">
    <text evidence="2">Belongs to the DNA2/NAM7 helicase family.</text>
</comment>
<dbReference type="GO" id="GO:0004386">
    <property type="term" value="F:helicase activity"/>
    <property type="evidence" value="ECO:0007669"/>
    <property type="project" value="UniProtKB-KW"/>
</dbReference>
<evidence type="ECO:0000313" key="13">
    <source>
        <dbReference type="Proteomes" id="UP000784294"/>
    </source>
</evidence>
<keyword evidence="8" id="KW-0067">ATP-binding</keyword>
<protein>
    <recommendedName>
        <fullName evidence="11">DNA replication factor Dna2 N-terminal domain-containing protein</fullName>
    </recommendedName>
</protein>
<keyword evidence="10" id="KW-0411">Iron-sulfur</keyword>
<name>A0A3S5A3L6_9PLAT</name>
<keyword evidence="4" id="KW-0479">Metal-binding</keyword>
<gene>
    <name evidence="12" type="ORF">PXEA_LOCUS12384</name>
</gene>
<evidence type="ECO:0000259" key="11">
    <source>
        <dbReference type="Pfam" id="PF08696"/>
    </source>
</evidence>
<dbReference type="InterPro" id="IPR014808">
    <property type="entry name" value="DNA_replication_fac_Dna2_N"/>
</dbReference>
<evidence type="ECO:0000256" key="4">
    <source>
        <dbReference type="ARBA" id="ARBA00022723"/>
    </source>
</evidence>
<dbReference type="PANTHER" id="PTHR36531">
    <property type="entry name" value="CRISPR-ASSOCIATED EXONUCLEASE CAS4"/>
    <property type="match status" value="1"/>
</dbReference>
<dbReference type="OrthoDB" id="6155569at2759"/>
<evidence type="ECO:0000313" key="12">
    <source>
        <dbReference type="EMBL" id="VEL18944.1"/>
    </source>
</evidence>
<organism evidence="12 13">
    <name type="scientific">Protopolystoma xenopodis</name>
    <dbReference type="NCBI Taxonomy" id="117903"/>
    <lineage>
        <taxon>Eukaryota</taxon>
        <taxon>Metazoa</taxon>
        <taxon>Spiralia</taxon>
        <taxon>Lophotrochozoa</taxon>
        <taxon>Platyhelminthes</taxon>
        <taxon>Monogenea</taxon>
        <taxon>Polyopisthocotylea</taxon>
        <taxon>Polystomatidea</taxon>
        <taxon>Polystomatidae</taxon>
        <taxon>Protopolystoma</taxon>
    </lineage>
</organism>
<dbReference type="EMBL" id="CAAALY010039409">
    <property type="protein sequence ID" value="VEL18944.1"/>
    <property type="molecule type" value="Genomic_DNA"/>
</dbReference>
<dbReference type="Pfam" id="PF08696">
    <property type="entry name" value="Dna2"/>
    <property type="match status" value="1"/>
</dbReference>
<dbReference type="AlphaFoldDB" id="A0A3S5A3L6"/>
<keyword evidence="9" id="KW-0408">Iron</keyword>
<keyword evidence="5" id="KW-0547">Nucleotide-binding</keyword>
<feature type="domain" description="DNA replication factor Dna2 N-terminal" evidence="11">
    <location>
        <begin position="19"/>
        <end position="46"/>
    </location>
</feature>
<evidence type="ECO:0000256" key="9">
    <source>
        <dbReference type="ARBA" id="ARBA00023004"/>
    </source>
</evidence>
<evidence type="ECO:0000256" key="3">
    <source>
        <dbReference type="ARBA" id="ARBA00022722"/>
    </source>
</evidence>
<evidence type="ECO:0000256" key="6">
    <source>
        <dbReference type="ARBA" id="ARBA00022801"/>
    </source>
</evidence>
<evidence type="ECO:0000256" key="2">
    <source>
        <dbReference type="ARBA" id="ARBA00007913"/>
    </source>
</evidence>
<proteinExistence type="inferred from homology"/>
<dbReference type="GO" id="GO:0051536">
    <property type="term" value="F:iron-sulfur cluster binding"/>
    <property type="evidence" value="ECO:0007669"/>
    <property type="project" value="UniProtKB-KW"/>
</dbReference>
<evidence type="ECO:0000256" key="8">
    <source>
        <dbReference type="ARBA" id="ARBA00022840"/>
    </source>
</evidence>